<dbReference type="RefSeq" id="WP_060931326.1">
    <property type="nucleotide sequence ID" value="NZ_KQ959831.1"/>
</dbReference>
<proteinExistence type="inferred from homology"/>
<keyword evidence="3" id="KW-0963">Cytoplasm</keyword>
<dbReference type="PANTHER" id="PTHR33643:SF1">
    <property type="entry name" value="UREASE ACCESSORY PROTEIN D"/>
    <property type="match status" value="1"/>
</dbReference>
<dbReference type="Proteomes" id="UP000070394">
    <property type="component" value="Unassembled WGS sequence"/>
</dbReference>
<comment type="function">
    <text evidence="3">Required for maturation of urease via the functional incorporation of the urease nickel metallocenter.</text>
</comment>
<comment type="subunit">
    <text evidence="3">UreD, UreF and UreG form a complex that acts as a GTP-hydrolysis-dependent molecular chaperone, activating the urease apoprotein by helping to assemble the nickel containing metallocenter of UreC. The UreE protein probably delivers the nickel.</text>
</comment>
<comment type="subcellular location">
    <subcellularLocation>
        <location evidence="3">Cytoplasm</location>
    </subcellularLocation>
</comment>
<evidence type="ECO:0000313" key="4">
    <source>
        <dbReference type="EMBL" id="KXB57205.1"/>
    </source>
</evidence>
<dbReference type="InterPro" id="IPR002669">
    <property type="entry name" value="UreD"/>
</dbReference>
<name>A0A133ZP46_9FIRM</name>
<protein>
    <recommendedName>
        <fullName evidence="3">Urease accessory protein UreD</fullName>
    </recommendedName>
</protein>
<dbReference type="PANTHER" id="PTHR33643">
    <property type="entry name" value="UREASE ACCESSORY PROTEIN D"/>
    <property type="match status" value="1"/>
</dbReference>
<dbReference type="OrthoDB" id="9807968at2"/>
<keyword evidence="2 3" id="KW-0143">Chaperone</keyword>
<dbReference type="STRING" id="467210.HMPREF1866_01600"/>
<accession>A0A133ZP46</accession>
<dbReference type="Pfam" id="PF01774">
    <property type="entry name" value="UreD"/>
    <property type="match status" value="1"/>
</dbReference>
<keyword evidence="3" id="KW-0996">Nickel insertion</keyword>
<evidence type="ECO:0000256" key="2">
    <source>
        <dbReference type="ARBA" id="ARBA00023186"/>
    </source>
</evidence>
<evidence type="ECO:0000256" key="1">
    <source>
        <dbReference type="ARBA" id="ARBA00007177"/>
    </source>
</evidence>
<sequence length="277" mass="31926">MNRSYDGVSDIAFEKRGDRTVLTNRYRSGNSRISAQIPTEDNTPLYFLVATGGGFVEGEKYYNLATLEKDAHAILTTQTPNYIYKCPNGKTTSQLNEVVVKEDAFLEYYIDEVIPYEDAIYYQKTFADIKKGGSLILTDGLTAGWSKSDTPFLYNKVDLKTKILYDDELVFNDYLIVNPREENMGELGLFEGYTNFNSVVIIDENFCTDWIKRSKEALNTKEFEGIYGITALEKYGFVLRILGRSSHNNLGIMWDFINFYREEIRGLKHLELRKNQR</sequence>
<organism evidence="4 5">
    <name type="scientific">Lachnoanaerobaculum saburreum</name>
    <dbReference type="NCBI Taxonomy" id="467210"/>
    <lineage>
        <taxon>Bacteria</taxon>
        <taxon>Bacillati</taxon>
        <taxon>Bacillota</taxon>
        <taxon>Clostridia</taxon>
        <taxon>Lachnospirales</taxon>
        <taxon>Lachnospiraceae</taxon>
        <taxon>Lachnoanaerobaculum</taxon>
    </lineage>
</organism>
<comment type="caution">
    <text evidence="4">The sequence shown here is derived from an EMBL/GenBank/DDBJ whole genome shotgun (WGS) entry which is preliminary data.</text>
</comment>
<evidence type="ECO:0000313" key="5">
    <source>
        <dbReference type="Proteomes" id="UP000070394"/>
    </source>
</evidence>
<dbReference type="GO" id="GO:0005737">
    <property type="term" value="C:cytoplasm"/>
    <property type="evidence" value="ECO:0007669"/>
    <property type="project" value="UniProtKB-SubCell"/>
</dbReference>
<comment type="similarity">
    <text evidence="1 3">Belongs to the UreD family.</text>
</comment>
<keyword evidence="5" id="KW-1185">Reference proteome</keyword>
<dbReference type="HAMAP" id="MF_01384">
    <property type="entry name" value="UreD"/>
    <property type="match status" value="1"/>
</dbReference>
<dbReference type="AlphaFoldDB" id="A0A133ZP46"/>
<dbReference type="GO" id="GO:0016151">
    <property type="term" value="F:nickel cation binding"/>
    <property type="evidence" value="ECO:0007669"/>
    <property type="project" value="UniProtKB-UniRule"/>
</dbReference>
<gene>
    <name evidence="3" type="primary">ureD</name>
    <name evidence="4" type="ORF">HMPREF1866_01600</name>
</gene>
<evidence type="ECO:0000256" key="3">
    <source>
        <dbReference type="HAMAP-Rule" id="MF_01384"/>
    </source>
</evidence>
<dbReference type="EMBL" id="LSDA01000095">
    <property type="protein sequence ID" value="KXB57205.1"/>
    <property type="molecule type" value="Genomic_DNA"/>
</dbReference>
<dbReference type="PATRIC" id="fig|467210.3.peg.1585"/>
<reference evidence="5" key="1">
    <citation type="submission" date="2016-01" db="EMBL/GenBank/DDBJ databases">
        <authorList>
            <person name="Mitreva M."/>
            <person name="Pepin K.H."/>
            <person name="Mihindukulasuriya K.A."/>
            <person name="Fulton R."/>
            <person name="Fronick C."/>
            <person name="O'Laughlin M."/>
            <person name="Miner T."/>
            <person name="Herter B."/>
            <person name="Rosa B.A."/>
            <person name="Cordes M."/>
            <person name="Tomlinson C."/>
            <person name="Wollam A."/>
            <person name="Palsikar V.B."/>
            <person name="Mardis E.R."/>
            <person name="Wilson R.K."/>
        </authorList>
    </citation>
    <scope>NUCLEOTIDE SEQUENCE [LARGE SCALE GENOMIC DNA]</scope>
    <source>
        <strain evidence="5">DNF00896</strain>
    </source>
</reference>